<evidence type="ECO:0000313" key="3">
    <source>
        <dbReference type="Proteomes" id="UP001324115"/>
    </source>
</evidence>
<evidence type="ECO:0000313" key="2">
    <source>
        <dbReference type="EMBL" id="KAK4591717.1"/>
    </source>
</evidence>
<evidence type="ECO:0000256" key="1">
    <source>
        <dbReference type="SAM" id="MobiDB-lite"/>
    </source>
</evidence>
<dbReference type="InterPro" id="IPR046350">
    <property type="entry name" value="Cystatin_sf"/>
</dbReference>
<dbReference type="PANTHER" id="PTHR31260">
    <property type="entry name" value="CYSTATIN/MONELLIN SUPERFAMILY PROTEIN"/>
    <property type="match status" value="1"/>
</dbReference>
<reference evidence="2 3" key="1">
    <citation type="journal article" date="2023" name="G3 (Bethesda)">
        <title>A haplotype-resolved chromosome-scale genome for Quercus rubra L. provides insights into the genetics of adaptive traits for red oak species.</title>
        <authorList>
            <person name="Kapoor B."/>
            <person name="Jenkins J."/>
            <person name="Schmutz J."/>
            <person name="Zhebentyayeva T."/>
            <person name="Kuelheim C."/>
            <person name="Coggeshall M."/>
            <person name="Heim C."/>
            <person name="Lasky J.R."/>
            <person name="Leites L."/>
            <person name="Islam-Faridi N."/>
            <person name="Romero-Severson J."/>
            <person name="DeLeo V.L."/>
            <person name="Lucas S.M."/>
            <person name="Lazic D."/>
            <person name="Gailing O."/>
            <person name="Carlson J."/>
            <person name="Staton M."/>
        </authorList>
    </citation>
    <scope>NUCLEOTIDE SEQUENCE [LARGE SCALE GENOMIC DNA]</scope>
    <source>
        <strain evidence="2">Pseudo-F2</strain>
    </source>
</reference>
<dbReference type="EMBL" id="JAXUIC010000004">
    <property type="protein sequence ID" value="KAK4591717.1"/>
    <property type="molecule type" value="Genomic_DNA"/>
</dbReference>
<name>A0AAN7IYY7_QUERU</name>
<dbReference type="SUPFAM" id="SSF54403">
    <property type="entry name" value="Cystatin/monellin"/>
    <property type="match status" value="1"/>
</dbReference>
<dbReference type="Proteomes" id="UP001324115">
    <property type="component" value="Unassembled WGS sequence"/>
</dbReference>
<sequence length="161" mass="18086">MGSMFGENYIPRPQMTDEEIKRYYDQVNESGGFDVEDFSHTVCLDGGGRIEPLDLSDDSNRQLVVDLSLEALDKYNSEQNKNFKFKEVEKANSEGDYCIVTLTCGTNYYITFKAEDASTAAIETFQALVYDGEPVREVKSIRVKPTSYSNPGNEADEDQTA</sequence>
<keyword evidence="3" id="KW-1185">Reference proteome</keyword>
<proteinExistence type="predicted"/>
<dbReference type="Gene3D" id="3.10.450.10">
    <property type="match status" value="1"/>
</dbReference>
<comment type="caution">
    <text evidence="2">The sequence shown here is derived from an EMBL/GenBank/DDBJ whole genome shotgun (WGS) entry which is preliminary data.</text>
</comment>
<gene>
    <name evidence="2" type="ORF">RGQ29_016237</name>
</gene>
<dbReference type="AlphaFoldDB" id="A0AAN7IYY7"/>
<dbReference type="InterPro" id="IPR006462">
    <property type="entry name" value="MS5"/>
</dbReference>
<protein>
    <submittedName>
        <fullName evidence="2">Uncharacterized protein</fullName>
    </submittedName>
</protein>
<feature type="region of interest" description="Disordered" evidence="1">
    <location>
        <begin position="141"/>
        <end position="161"/>
    </location>
</feature>
<accession>A0AAN7IYY7</accession>
<organism evidence="2 3">
    <name type="scientific">Quercus rubra</name>
    <name type="common">Northern red oak</name>
    <name type="synonym">Quercus borealis</name>
    <dbReference type="NCBI Taxonomy" id="3512"/>
    <lineage>
        <taxon>Eukaryota</taxon>
        <taxon>Viridiplantae</taxon>
        <taxon>Streptophyta</taxon>
        <taxon>Embryophyta</taxon>
        <taxon>Tracheophyta</taxon>
        <taxon>Spermatophyta</taxon>
        <taxon>Magnoliopsida</taxon>
        <taxon>eudicotyledons</taxon>
        <taxon>Gunneridae</taxon>
        <taxon>Pentapetalae</taxon>
        <taxon>rosids</taxon>
        <taxon>fabids</taxon>
        <taxon>Fagales</taxon>
        <taxon>Fagaceae</taxon>
        <taxon>Quercus</taxon>
    </lineage>
</organism>
<dbReference type="PANTHER" id="PTHR31260:SF28">
    <property type="entry name" value="CYSTATIN DOMAIN PROTEIN"/>
    <property type="match status" value="1"/>
</dbReference>